<feature type="compositionally biased region" description="Low complexity" evidence="1">
    <location>
        <begin position="226"/>
        <end position="239"/>
    </location>
</feature>
<dbReference type="InterPro" id="IPR017956">
    <property type="entry name" value="AT_hook_DNA-bd_motif"/>
</dbReference>
<dbReference type="HOGENOM" id="CLU_694430_0_0_1"/>
<dbReference type="RefSeq" id="XP_008028681.1">
    <property type="nucleotide sequence ID" value="XM_008030490.1"/>
</dbReference>
<protein>
    <submittedName>
        <fullName evidence="2">Uncharacterized protein</fullName>
    </submittedName>
</protein>
<keyword evidence="3" id="KW-1185">Reference proteome</keyword>
<evidence type="ECO:0000313" key="3">
    <source>
        <dbReference type="Proteomes" id="UP000016935"/>
    </source>
</evidence>
<reference evidence="2 3" key="1">
    <citation type="journal article" date="2012" name="PLoS Pathog.">
        <title>Diverse lifestyles and strategies of plant pathogenesis encoded in the genomes of eighteen Dothideomycetes fungi.</title>
        <authorList>
            <person name="Ohm R.A."/>
            <person name="Feau N."/>
            <person name="Henrissat B."/>
            <person name="Schoch C.L."/>
            <person name="Horwitz B.A."/>
            <person name="Barry K.W."/>
            <person name="Condon B.J."/>
            <person name="Copeland A.C."/>
            <person name="Dhillon B."/>
            <person name="Glaser F."/>
            <person name="Hesse C.N."/>
            <person name="Kosti I."/>
            <person name="LaButti K."/>
            <person name="Lindquist E.A."/>
            <person name="Lucas S."/>
            <person name="Salamov A.A."/>
            <person name="Bradshaw R.E."/>
            <person name="Ciuffetti L."/>
            <person name="Hamelin R.C."/>
            <person name="Kema G.H.J."/>
            <person name="Lawrence C."/>
            <person name="Scott J.A."/>
            <person name="Spatafora J.W."/>
            <person name="Turgeon B.G."/>
            <person name="de Wit P.J.G.M."/>
            <person name="Zhong S."/>
            <person name="Goodwin S.B."/>
            <person name="Grigoriev I.V."/>
        </authorList>
    </citation>
    <scope>NUCLEOTIDE SEQUENCE [LARGE SCALE GENOMIC DNA]</scope>
    <source>
        <strain evidence="3">28A</strain>
    </source>
</reference>
<feature type="region of interest" description="Disordered" evidence="1">
    <location>
        <begin position="274"/>
        <end position="421"/>
    </location>
</feature>
<accession>R0K479</accession>
<dbReference type="PRINTS" id="PR00929">
    <property type="entry name" value="ATHOOK"/>
</dbReference>
<organism evidence="2 3">
    <name type="scientific">Exserohilum turcicum (strain 28A)</name>
    <name type="common">Northern leaf blight fungus</name>
    <name type="synonym">Setosphaeria turcica</name>
    <dbReference type="NCBI Taxonomy" id="671987"/>
    <lineage>
        <taxon>Eukaryota</taxon>
        <taxon>Fungi</taxon>
        <taxon>Dikarya</taxon>
        <taxon>Ascomycota</taxon>
        <taxon>Pezizomycotina</taxon>
        <taxon>Dothideomycetes</taxon>
        <taxon>Pleosporomycetidae</taxon>
        <taxon>Pleosporales</taxon>
        <taxon>Pleosporineae</taxon>
        <taxon>Pleosporaceae</taxon>
        <taxon>Exserohilum</taxon>
    </lineage>
</organism>
<evidence type="ECO:0000256" key="1">
    <source>
        <dbReference type="SAM" id="MobiDB-lite"/>
    </source>
</evidence>
<reference evidence="2 3" key="2">
    <citation type="journal article" date="2013" name="PLoS Genet.">
        <title>Comparative genome structure, secondary metabolite, and effector coding capacity across Cochliobolus pathogens.</title>
        <authorList>
            <person name="Condon B.J."/>
            <person name="Leng Y."/>
            <person name="Wu D."/>
            <person name="Bushley K.E."/>
            <person name="Ohm R.A."/>
            <person name="Otillar R."/>
            <person name="Martin J."/>
            <person name="Schackwitz W."/>
            <person name="Grimwood J."/>
            <person name="MohdZainudin N."/>
            <person name="Xue C."/>
            <person name="Wang R."/>
            <person name="Manning V.A."/>
            <person name="Dhillon B."/>
            <person name="Tu Z.J."/>
            <person name="Steffenson B.J."/>
            <person name="Salamov A."/>
            <person name="Sun H."/>
            <person name="Lowry S."/>
            <person name="LaButti K."/>
            <person name="Han J."/>
            <person name="Copeland A."/>
            <person name="Lindquist E."/>
            <person name="Barry K."/>
            <person name="Schmutz J."/>
            <person name="Baker S.E."/>
            <person name="Ciuffetti L.M."/>
            <person name="Grigoriev I.V."/>
            <person name="Zhong S."/>
            <person name="Turgeon B.G."/>
        </authorList>
    </citation>
    <scope>NUCLEOTIDE SEQUENCE [LARGE SCALE GENOMIC DNA]</scope>
    <source>
        <strain evidence="3">28A</strain>
    </source>
</reference>
<dbReference type="eggNOG" id="ENOG502SAJQ">
    <property type="taxonomic scope" value="Eukaryota"/>
</dbReference>
<dbReference type="EMBL" id="KB908814">
    <property type="protein sequence ID" value="EOA84374.1"/>
    <property type="molecule type" value="Genomic_DNA"/>
</dbReference>
<feature type="compositionally biased region" description="Basic residues" evidence="1">
    <location>
        <begin position="29"/>
        <end position="38"/>
    </location>
</feature>
<dbReference type="GO" id="GO:0003677">
    <property type="term" value="F:DNA binding"/>
    <property type="evidence" value="ECO:0007669"/>
    <property type="project" value="InterPro"/>
</dbReference>
<name>R0K479_EXST2</name>
<feature type="compositionally biased region" description="Low complexity" evidence="1">
    <location>
        <begin position="119"/>
        <end position="131"/>
    </location>
</feature>
<evidence type="ECO:0000313" key="2">
    <source>
        <dbReference type="EMBL" id="EOA84374.1"/>
    </source>
</evidence>
<feature type="compositionally biased region" description="Basic and acidic residues" evidence="1">
    <location>
        <begin position="282"/>
        <end position="295"/>
    </location>
</feature>
<dbReference type="AlphaFoldDB" id="R0K479"/>
<feature type="compositionally biased region" description="Acidic residues" evidence="1">
    <location>
        <begin position="308"/>
        <end position="318"/>
    </location>
</feature>
<dbReference type="Proteomes" id="UP000016935">
    <property type="component" value="Unassembled WGS sequence"/>
</dbReference>
<sequence>MPPKVQNALRGPGRKAAVAEDAPVASPAKRGRPPKAKAKANASDATEPAVDPPKKRGRPAKATAEESAPTPDASTSAKRGRKSINAPEPAVEAVTPKRGRGMAKNDTAPPTSTRRGRPPKAAVADAAPTPTARKRGRPAKGAGLDLSQVTGSRVSKRTPARSQTKPAAAAARIAPRMRSKLRTRQPPATKVSKEEPAPKSVRRGRPPKNAAQVSAPKKAAGRKAAEVPVAKPTKPAKPAAPRKMRGHTVRQIPDRYIAQIDQLLHDLMEADAAAAPVEAEEKEAHEVEVYAHEDELNIEPTSATTADGGEDNDTEDAATELQNQQDDEAHQYSEGVTEDPAQSEAAMDEDTESNQGIEFDIDEQVDPMEHENAGGIMTPKDTDAPGTAYEHGPEDQGGLSPMQHQENVMHGTSRPSSAIMA</sequence>
<dbReference type="OrthoDB" id="3798269at2759"/>
<dbReference type="SMART" id="SM00384">
    <property type="entry name" value="AT_hook"/>
    <property type="match status" value="5"/>
</dbReference>
<gene>
    <name evidence="2" type="ORF">SETTUDRAFT_164532</name>
</gene>
<feature type="region of interest" description="Disordered" evidence="1">
    <location>
        <begin position="1"/>
        <end position="251"/>
    </location>
</feature>
<dbReference type="GeneID" id="19399161"/>
<proteinExistence type="predicted"/>